<keyword evidence="2" id="KW-1133">Transmembrane helix</keyword>
<accession>A0A0D1VZ99</accession>
<name>A0A0D1VZ99_9EURO</name>
<sequence length="334" mass="38102">METKKDLSELEKGATDCTSKQSSNRRLTTWLNNIVRKGAGDRPEEKWRQTRVLEVESNPEGWPRLAAVIDSEANFMIFRKFGYLRTRLLVWHQDRLRELESLLGDLDLEDFKDDSARRALCCRQGDDGRSPPKRKLLFQELSRELELYDDLLKRSAEAHQYDIPSEKAREAMAGLIWNDAQLCHLDRSYIEHVDDLVAICSDKESGSIHGMLLDLARKTCIGRSFIRFLLRGRTQRRKLHGASVLHLELFDKRRFDGLVAFLFTMVLVISLMGPVMILYRIRASDGYLQLVVALAFTTMFAGLCASATSAKRHEICAATAAYCAVLLVFLAQSN</sequence>
<dbReference type="InterPro" id="IPR046529">
    <property type="entry name" value="DUF6594"/>
</dbReference>
<feature type="compositionally biased region" description="Basic and acidic residues" evidence="1">
    <location>
        <begin position="1"/>
        <end position="14"/>
    </location>
</feature>
<dbReference type="OrthoDB" id="4113643at2759"/>
<feature type="domain" description="DUF6594" evidence="3">
    <location>
        <begin position="62"/>
        <end position="326"/>
    </location>
</feature>
<dbReference type="PANTHER" id="PTHR34502">
    <property type="entry name" value="DUF6594 DOMAIN-CONTAINING PROTEIN-RELATED"/>
    <property type="match status" value="1"/>
</dbReference>
<dbReference type="PANTHER" id="PTHR34502:SF3">
    <property type="entry name" value="DUF6594 DOMAIN-CONTAINING PROTEIN"/>
    <property type="match status" value="1"/>
</dbReference>
<dbReference type="HOGENOM" id="CLU_051118_3_1_1"/>
<gene>
    <name evidence="4" type="ORF">PV11_03922</name>
</gene>
<feature type="transmembrane region" description="Helical" evidence="2">
    <location>
        <begin position="315"/>
        <end position="332"/>
    </location>
</feature>
<feature type="region of interest" description="Disordered" evidence="1">
    <location>
        <begin position="1"/>
        <end position="22"/>
    </location>
</feature>
<feature type="transmembrane region" description="Helical" evidence="2">
    <location>
        <begin position="258"/>
        <end position="281"/>
    </location>
</feature>
<feature type="transmembrane region" description="Helical" evidence="2">
    <location>
        <begin position="287"/>
        <end position="308"/>
    </location>
</feature>
<evidence type="ECO:0000256" key="2">
    <source>
        <dbReference type="SAM" id="Phobius"/>
    </source>
</evidence>
<dbReference type="EMBL" id="KN846952">
    <property type="protein sequence ID" value="KIV81760.1"/>
    <property type="molecule type" value="Genomic_DNA"/>
</dbReference>
<dbReference type="Pfam" id="PF20237">
    <property type="entry name" value="DUF6594"/>
    <property type="match status" value="1"/>
</dbReference>
<evidence type="ECO:0000313" key="4">
    <source>
        <dbReference type="EMBL" id="KIV81760.1"/>
    </source>
</evidence>
<keyword evidence="2" id="KW-0812">Transmembrane</keyword>
<proteinExistence type="predicted"/>
<organism evidence="4 5">
    <name type="scientific">Exophiala sideris</name>
    <dbReference type="NCBI Taxonomy" id="1016849"/>
    <lineage>
        <taxon>Eukaryota</taxon>
        <taxon>Fungi</taxon>
        <taxon>Dikarya</taxon>
        <taxon>Ascomycota</taxon>
        <taxon>Pezizomycotina</taxon>
        <taxon>Eurotiomycetes</taxon>
        <taxon>Chaetothyriomycetidae</taxon>
        <taxon>Chaetothyriales</taxon>
        <taxon>Herpotrichiellaceae</taxon>
        <taxon>Exophiala</taxon>
    </lineage>
</organism>
<dbReference type="Proteomes" id="UP000053599">
    <property type="component" value="Unassembled WGS sequence"/>
</dbReference>
<keyword evidence="2" id="KW-0472">Membrane</keyword>
<protein>
    <recommendedName>
        <fullName evidence="3">DUF6594 domain-containing protein</fullName>
    </recommendedName>
</protein>
<evidence type="ECO:0000259" key="3">
    <source>
        <dbReference type="Pfam" id="PF20237"/>
    </source>
</evidence>
<evidence type="ECO:0000256" key="1">
    <source>
        <dbReference type="SAM" id="MobiDB-lite"/>
    </source>
</evidence>
<evidence type="ECO:0000313" key="5">
    <source>
        <dbReference type="Proteomes" id="UP000053599"/>
    </source>
</evidence>
<reference evidence="4 5" key="1">
    <citation type="submission" date="2015-01" db="EMBL/GenBank/DDBJ databases">
        <title>The Genome Sequence of Exophiala sideris CBS121828.</title>
        <authorList>
            <consortium name="The Broad Institute Genomics Platform"/>
            <person name="Cuomo C."/>
            <person name="de Hoog S."/>
            <person name="Gorbushina A."/>
            <person name="Stielow B."/>
            <person name="Teixiera M."/>
            <person name="Abouelleil A."/>
            <person name="Chapman S.B."/>
            <person name="Priest M."/>
            <person name="Young S.K."/>
            <person name="Wortman J."/>
            <person name="Nusbaum C."/>
            <person name="Birren B."/>
        </authorList>
    </citation>
    <scope>NUCLEOTIDE SEQUENCE [LARGE SCALE GENOMIC DNA]</scope>
    <source>
        <strain evidence="4 5">CBS 121828</strain>
    </source>
</reference>
<dbReference type="AlphaFoldDB" id="A0A0D1VZ99"/>
<dbReference type="STRING" id="1016849.A0A0D1VZ99"/>